<keyword evidence="1" id="KW-0812">Transmembrane</keyword>
<reference evidence="2" key="1">
    <citation type="submission" date="2019-08" db="EMBL/GenBank/DDBJ databases">
        <title>Complete genome sequence of a mangrove-derived Streptomyces xiamenensis.</title>
        <authorList>
            <person name="Xu J."/>
        </authorList>
    </citation>
    <scope>NUCLEOTIDE SEQUENCE</scope>
    <source>
        <strain evidence="2">318</strain>
    </source>
</reference>
<protein>
    <submittedName>
        <fullName evidence="2">Membrane protein</fullName>
    </submittedName>
</protein>
<sequence length="69" mass="7210">MEVIPVALSVSAVLLFAIIVFLLIKKAGLKGIHALVCVLFGFYLASSNIAPTINDVTSSVAGMISNLSF</sequence>
<keyword evidence="1" id="KW-1133">Transmembrane helix</keyword>
<dbReference type="EMBL" id="CP009922">
    <property type="protein sequence ID" value="AKG45090.1"/>
    <property type="molecule type" value="Genomic_DNA"/>
</dbReference>
<dbReference type="PATRIC" id="fig|408015.6.peg.3756"/>
<dbReference type="KEGG" id="sxi:SXIM_37060"/>
<proteinExistence type="predicted"/>
<dbReference type="Proteomes" id="UP000034034">
    <property type="component" value="Chromosome"/>
</dbReference>
<organism evidence="2 3">
    <name type="scientific">Streptomyces xiamenensis</name>
    <dbReference type="NCBI Taxonomy" id="408015"/>
    <lineage>
        <taxon>Bacteria</taxon>
        <taxon>Bacillati</taxon>
        <taxon>Actinomycetota</taxon>
        <taxon>Actinomycetes</taxon>
        <taxon>Kitasatosporales</taxon>
        <taxon>Streptomycetaceae</taxon>
        <taxon>Streptomyces</taxon>
    </lineage>
</organism>
<keyword evidence="1" id="KW-0472">Membrane</keyword>
<dbReference type="HOGENOM" id="CLU_193873_0_0_11"/>
<name>A0A0F7FY84_9ACTN</name>
<gene>
    <name evidence="2" type="ORF">SXIM_37060</name>
</gene>
<dbReference type="AlphaFoldDB" id="A0A0F7FY84"/>
<feature type="transmembrane region" description="Helical" evidence="1">
    <location>
        <begin position="31"/>
        <end position="50"/>
    </location>
</feature>
<feature type="transmembrane region" description="Helical" evidence="1">
    <location>
        <begin position="6"/>
        <end position="24"/>
    </location>
</feature>
<evidence type="ECO:0000313" key="2">
    <source>
        <dbReference type="EMBL" id="AKG45090.1"/>
    </source>
</evidence>
<dbReference type="STRING" id="408015.SXIM_37060"/>
<evidence type="ECO:0000256" key="1">
    <source>
        <dbReference type="SAM" id="Phobius"/>
    </source>
</evidence>
<keyword evidence="3" id="KW-1185">Reference proteome</keyword>
<accession>A0A0F7FY84</accession>
<evidence type="ECO:0000313" key="3">
    <source>
        <dbReference type="Proteomes" id="UP000034034"/>
    </source>
</evidence>